<gene>
    <name evidence="1" type="ORF">HG542_20560</name>
</gene>
<dbReference type="SUPFAM" id="SSF48576">
    <property type="entry name" value="Terpenoid synthases"/>
    <property type="match status" value="1"/>
</dbReference>
<dbReference type="AlphaFoldDB" id="A0A7Y7B6T6"/>
<organism evidence="1 2">
    <name type="scientific">Streptomyces morookaense</name>
    <name type="common">Streptoverticillium morookaense</name>
    <dbReference type="NCBI Taxonomy" id="1970"/>
    <lineage>
        <taxon>Bacteria</taxon>
        <taxon>Bacillati</taxon>
        <taxon>Actinomycetota</taxon>
        <taxon>Actinomycetes</taxon>
        <taxon>Kitasatosporales</taxon>
        <taxon>Streptomycetaceae</taxon>
        <taxon>Streptomyces</taxon>
    </lineage>
</organism>
<dbReference type="Gene3D" id="1.10.600.10">
    <property type="entry name" value="Farnesyl Diphosphate Synthase"/>
    <property type="match status" value="1"/>
</dbReference>
<reference evidence="1 2" key="1">
    <citation type="submission" date="2020-04" db="EMBL/GenBank/DDBJ databases">
        <title>Draft Genome Sequence of Streptomyces morookaense DSM 40503, an 8-azaguanine-producing strain.</title>
        <authorList>
            <person name="Qi J."/>
            <person name="Gao J.-M."/>
        </authorList>
    </citation>
    <scope>NUCLEOTIDE SEQUENCE [LARGE SCALE GENOMIC DNA]</scope>
    <source>
        <strain evidence="1 2">DSM 40503</strain>
    </source>
</reference>
<evidence type="ECO:0000313" key="1">
    <source>
        <dbReference type="EMBL" id="NVK80037.1"/>
    </source>
</evidence>
<keyword evidence="2" id="KW-1185">Reference proteome</keyword>
<sequence>MSIPSTLGGDGQNSFNSFWLFRREGAGVQEAVDSMAAMAVERLRRFISAREEILKGPLGEREDVRDYLWTLAVHVGGHQEYMRTSSRYLGVAIGPGAITLTEITGKFTPDE</sequence>
<evidence type="ECO:0000313" key="2">
    <source>
        <dbReference type="Proteomes" id="UP000587462"/>
    </source>
</evidence>
<dbReference type="Proteomes" id="UP000587462">
    <property type="component" value="Unassembled WGS sequence"/>
</dbReference>
<name>A0A7Y7B6T6_STRMO</name>
<dbReference type="RefSeq" id="WP_171083466.1">
    <property type="nucleotide sequence ID" value="NZ_BNBU01000008.1"/>
</dbReference>
<dbReference type="EMBL" id="JABBXF010000046">
    <property type="protein sequence ID" value="NVK80037.1"/>
    <property type="molecule type" value="Genomic_DNA"/>
</dbReference>
<protein>
    <submittedName>
        <fullName evidence="1">Uncharacterized protein</fullName>
    </submittedName>
</protein>
<comment type="caution">
    <text evidence="1">The sequence shown here is derived from an EMBL/GenBank/DDBJ whole genome shotgun (WGS) entry which is preliminary data.</text>
</comment>
<dbReference type="InterPro" id="IPR008949">
    <property type="entry name" value="Isoprenoid_synthase_dom_sf"/>
</dbReference>
<proteinExistence type="predicted"/>
<accession>A0A7Y7B6T6</accession>